<comment type="caution">
    <text evidence="2">The sequence shown here is derived from an EMBL/GenBank/DDBJ whole genome shotgun (WGS) entry which is preliminary data.</text>
</comment>
<organism evidence="2 3">
    <name type="scientific">Roseburia lenta</name>
    <dbReference type="NCBI Taxonomy" id="2763061"/>
    <lineage>
        <taxon>Bacteria</taxon>
        <taxon>Bacillati</taxon>
        <taxon>Bacillota</taxon>
        <taxon>Clostridia</taxon>
        <taxon>Lachnospirales</taxon>
        <taxon>Lachnospiraceae</taxon>
        <taxon>Roseburia</taxon>
    </lineage>
</organism>
<dbReference type="PANTHER" id="PTHR40076:SF1">
    <property type="entry name" value="MEMBRANE PROTEIN"/>
    <property type="match status" value="1"/>
</dbReference>
<dbReference type="PANTHER" id="PTHR40076">
    <property type="entry name" value="MEMBRANE PROTEIN-RELATED"/>
    <property type="match status" value="1"/>
</dbReference>
<evidence type="ECO:0000313" key="2">
    <source>
        <dbReference type="EMBL" id="MBC5687008.1"/>
    </source>
</evidence>
<gene>
    <name evidence="2" type="ORF">H8R94_10400</name>
</gene>
<keyword evidence="1" id="KW-0472">Membrane</keyword>
<dbReference type="RefSeq" id="WP_186854612.1">
    <property type="nucleotide sequence ID" value="NZ_JACOPG010000004.1"/>
</dbReference>
<sequence>MWDNKVLKQKAKERMKVNYWKMLLVGLIIALVSGGTGASSSARNYVTGDKETTQYDDYDEDTFFSGGDIDPDMMVDSLGFWGLFGGMMLGVVVVAVIIGICLAIFVLNPLEIGARRFFYRNINEKAELKEVGFGFDRNYLGNVKTMFLRDLYTVLWTLLFIIPGIVKSYEYRMMPYLLAEHPDMSTDEAFATSKRMMDGNKLDAFWFDLTFIGWNILGAITFGIVDVFWVNGYYNQSAAMLYDAIKIGDQNRRMQQETTADQEFDQY</sequence>
<protein>
    <submittedName>
        <fullName evidence="2">DUF975 family protein</fullName>
    </submittedName>
</protein>
<proteinExistence type="predicted"/>
<dbReference type="EMBL" id="JACOPG010000004">
    <property type="protein sequence ID" value="MBC5687008.1"/>
    <property type="molecule type" value="Genomic_DNA"/>
</dbReference>
<accession>A0ABR7GI93</accession>
<feature type="transmembrane region" description="Helical" evidence="1">
    <location>
        <begin position="80"/>
        <end position="107"/>
    </location>
</feature>
<name>A0ABR7GI93_9FIRM</name>
<evidence type="ECO:0000256" key="1">
    <source>
        <dbReference type="SAM" id="Phobius"/>
    </source>
</evidence>
<reference evidence="2 3" key="1">
    <citation type="submission" date="2020-08" db="EMBL/GenBank/DDBJ databases">
        <title>Genome public.</title>
        <authorList>
            <person name="Liu C."/>
            <person name="Sun Q."/>
        </authorList>
    </citation>
    <scope>NUCLEOTIDE SEQUENCE [LARGE SCALE GENOMIC DNA]</scope>
    <source>
        <strain evidence="2 3">NSJ-9</strain>
    </source>
</reference>
<dbReference type="Pfam" id="PF06161">
    <property type="entry name" value="DUF975"/>
    <property type="match status" value="1"/>
</dbReference>
<dbReference type="Proteomes" id="UP000643810">
    <property type="component" value="Unassembled WGS sequence"/>
</dbReference>
<evidence type="ECO:0000313" key="3">
    <source>
        <dbReference type="Proteomes" id="UP000643810"/>
    </source>
</evidence>
<keyword evidence="3" id="KW-1185">Reference proteome</keyword>
<feature type="transmembrane region" description="Helical" evidence="1">
    <location>
        <begin position="204"/>
        <end position="230"/>
    </location>
</feature>
<keyword evidence="1" id="KW-1133">Transmembrane helix</keyword>
<feature type="transmembrane region" description="Helical" evidence="1">
    <location>
        <begin position="147"/>
        <end position="166"/>
    </location>
</feature>
<dbReference type="InterPro" id="IPR010380">
    <property type="entry name" value="DUF975"/>
</dbReference>
<keyword evidence="1" id="KW-0812">Transmembrane</keyword>